<feature type="signal peptide" evidence="2">
    <location>
        <begin position="1"/>
        <end position="28"/>
    </location>
</feature>
<feature type="compositionally biased region" description="Low complexity" evidence="1">
    <location>
        <begin position="63"/>
        <end position="75"/>
    </location>
</feature>
<feature type="domain" description="Rhamnogalacturonase A/B/Epimerase-like pectate lyase" evidence="3">
    <location>
        <begin position="403"/>
        <end position="458"/>
    </location>
</feature>
<dbReference type="SUPFAM" id="SSF51126">
    <property type="entry name" value="Pectin lyase-like"/>
    <property type="match status" value="2"/>
</dbReference>
<evidence type="ECO:0000256" key="1">
    <source>
        <dbReference type="SAM" id="MobiDB-lite"/>
    </source>
</evidence>
<keyword evidence="5" id="KW-1185">Reference proteome</keyword>
<dbReference type="Gene3D" id="2.160.20.10">
    <property type="entry name" value="Single-stranded right-handed beta-helix, Pectin lyase-like"/>
    <property type="match status" value="2"/>
</dbReference>
<evidence type="ECO:0000256" key="2">
    <source>
        <dbReference type="SAM" id="SignalP"/>
    </source>
</evidence>
<feature type="domain" description="Rhamnogalacturonase A/B/Epimerase-like pectate lyase" evidence="3">
    <location>
        <begin position="91"/>
        <end position="280"/>
    </location>
</feature>
<dbReference type="InterPro" id="IPR011050">
    <property type="entry name" value="Pectin_lyase_fold/virulence"/>
</dbReference>
<dbReference type="EMBL" id="BONU01000015">
    <property type="protein sequence ID" value="GIG74184.1"/>
    <property type="molecule type" value="Genomic_DNA"/>
</dbReference>
<feature type="region of interest" description="Disordered" evidence="1">
    <location>
        <begin position="47"/>
        <end position="78"/>
    </location>
</feature>
<name>A0A8J3LUP4_9ACTN</name>
<organism evidence="4 5">
    <name type="scientific">Planosporangium flavigriseum</name>
    <dbReference type="NCBI Taxonomy" id="373681"/>
    <lineage>
        <taxon>Bacteria</taxon>
        <taxon>Bacillati</taxon>
        <taxon>Actinomycetota</taxon>
        <taxon>Actinomycetes</taxon>
        <taxon>Micromonosporales</taxon>
        <taxon>Micromonosporaceae</taxon>
        <taxon>Planosporangium</taxon>
    </lineage>
</organism>
<feature type="chain" id="PRO_5039532182" description="Rhamnogalacturonase A/B/Epimerase-like pectate lyase domain-containing protein" evidence="2">
    <location>
        <begin position="29"/>
        <end position="686"/>
    </location>
</feature>
<dbReference type="Proteomes" id="UP000653674">
    <property type="component" value="Unassembled WGS sequence"/>
</dbReference>
<gene>
    <name evidence="4" type="ORF">Pfl04_25880</name>
</gene>
<evidence type="ECO:0000313" key="5">
    <source>
        <dbReference type="Proteomes" id="UP000653674"/>
    </source>
</evidence>
<comment type="caution">
    <text evidence="4">The sequence shown here is derived from an EMBL/GenBank/DDBJ whole genome shotgun (WGS) entry which is preliminary data.</text>
</comment>
<dbReference type="PROSITE" id="PS51257">
    <property type="entry name" value="PROKAR_LIPOPROTEIN"/>
    <property type="match status" value="1"/>
</dbReference>
<dbReference type="InterPro" id="IPR012334">
    <property type="entry name" value="Pectin_lyas_fold"/>
</dbReference>
<evidence type="ECO:0000313" key="4">
    <source>
        <dbReference type="EMBL" id="GIG74184.1"/>
    </source>
</evidence>
<accession>A0A8J3LUP4</accession>
<evidence type="ECO:0000259" key="3">
    <source>
        <dbReference type="Pfam" id="PF12708"/>
    </source>
</evidence>
<dbReference type="Pfam" id="PF12708">
    <property type="entry name" value="Pect-lyase_RHGA_epim"/>
    <property type="match status" value="2"/>
</dbReference>
<proteinExistence type="predicted"/>
<reference evidence="4" key="1">
    <citation type="submission" date="2021-01" db="EMBL/GenBank/DDBJ databases">
        <title>Whole genome shotgun sequence of Planosporangium flavigriseum NBRC 105377.</title>
        <authorList>
            <person name="Komaki H."/>
            <person name="Tamura T."/>
        </authorList>
    </citation>
    <scope>NUCLEOTIDE SEQUENCE</scope>
    <source>
        <strain evidence="4">NBRC 105377</strain>
    </source>
</reference>
<dbReference type="AlphaFoldDB" id="A0A8J3LUP4"/>
<sequence>MTKKRPSSETVATAALTMMSLVGGLAVACTAGVGVRPAKDVAAANPQAPVVSTAPAPAPAVPTPETTTADDPAADNPRLLFPTDAVVDVKSSYRAKGDGSADDTAALQKAITENPGRTLYLPAGTYLVSKALEARDQQGRWQSGLRLVGEERNNTIIKLKDHTAGFGNHWSPRPFLRAGASTTDGIGRPGEAIGYGNHLENLTVDTGDNPGATGIDYTGSTVASIRRLTVTGKGPVGLSITQGLPGPALISRVTVKGFDYGIRIAQGQYGLTLEHLHLSEQKIAGLDNAGNILAIRDLTSVNAVPAIRNGDRGGFISLVDAKLTGGTVDFSAIQSNGELMTRRVSTAGYRSAITQSGRIIAGTELAQYVSKSAFTPFPETQSPAVDLPVRETPDYFPTQAADWASVAAYGAKPDDGEDDTAAFQKALDAGKPVVYLPTGRYVISKPVRITGAVRQIVGFASTLTPTGAAWGNAAAPAALIEVGDGTARDVTITGLRIARAEKSSPPVTGLVAFAQRTTRPLILKDIDCADATTSYQAAPGVGPLYLENVSASGWQFDQPQQVWARQFNHVDRDTATENRSPLLVNAGATVWVLGLETERSGPLLRTERGARTEVLGGAVYEAPSGNAVAFECLDDASMALSFATMGPGYGVYDVLIRQRRGGTSKDLARQDTYWRGEGRTVPLYTG</sequence>
<keyword evidence="2" id="KW-0732">Signal</keyword>
<protein>
    <recommendedName>
        <fullName evidence="3">Rhamnogalacturonase A/B/Epimerase-like pectate lyase domain-containing protein</fullName>
    </recommendedName>
</protein>
<dbReference type="InterPro" id="IPR024535">
    <property type="entry name" value="RHGA/B-epi-like_pectate_lyase"/>
</dbReference>